<keyword evidence="1 3" id="KW-0732">Signal</keyword>
<dbReference type="EMBL" id="AP012300">
    <property type="protein sequence ID" value="BAL85093.1"/>
    <property type="molecule type" value="Genomic_DNA"/>
</dbReference>
<protein>
    <recommendedName>
        <fullName evidence="4">DUF4352 domain-containing protein</fullName>
    </recommendedName>
</protein>
<evidence type="ECO:0000256" key="3">
    <source>
        <dbReference type="SAM" id="SignalP"/>
    </source>
</evidence>
<organism evidence="5 6">
    <name type="scientific">Selenomonas ruminantium subsp. lactilytica (strain NBRC 103574 / TAM6421)</name>
    <dbReference type="NCBI Taxonomy" id="927704"/>
    <lineage>
        <taxon>Bacteria</taxon>
        <taxon>Bacillati</taxon>
        <taxon>Bacillota</taxon>
        <taxon>Negativicutes</taxon>
        <taxon>Selenomonadales</taxon>
        <taxon>Selenomonadaceae</taxon>
        <taxon>Selenomonas</taxon>
    </lineage>
</organism>
<dbReference type="KEGG" id="sri:SELR_pSRC300200"/>
<dbReference type="Pfam" id="PF02493">
    <property type="entry name" value="MORN"/>
    <property type="match status" value="2"/>
</dbReference>
<dbReference type="PROSITE" id="PS51257">
    <property type="entry name" value="PROKAR_LIPOPROTEIN"/>
    <property type="match status" value="1"/>
</dbReference>
<evidence type="ECO:0000313" key="5">
    <source>
        <dbReference type="EMBL" id="BAL85093.1"/>
    </source>
</evidence>
<dbReference type="Gene3D" id="2.60.40.1240">
    <property type="match status" value="1"/>
</dbReference>
<keyword evidence="2" id="KW-0677">Repeat</keyword>
<evidence type="ECO:0000256" key="2">
    <source>
        <dbReference type="ARBA" id="ARBA00022737"/>
    </source>
</evidence>
<reference evidence="5 6" key="1">
    <citation type="submission" date="2011-10" db="EMBL/GenBank/DDBJ databases">
        <title>Whole genome sequence of Selenomonas ruminantium subsp. lactilytica TAM6421.</title>
        <authorList>
            <person name="Oguchi A."/>
            <person name="Ankai A."/>
            <person name="Kaneko J."/>
            <person name="Yamada-Narita S."/>
            <person name="Fukui S."/>
            <person name="Takahashi M."/>
            <person name="Onodera T."/>
            <person name="Kojima S."/>
            <person name="Fushimi T."/>
            <person name="Abe N."/>
            <person name="Kamio Y."/>
            <person name="Yamazaki S."/>
            <person name="Fujita N."/>
        </authorList>
    </citation>
    <scope>NUCLEOTIDE SEQUENCE [LARGE SCALE GENOMIC DNA]</scope>
    <source>
        <strain evidence="6">NBRC 103574 / TAM6421</strain>
        <plasmid evidence="5 6">pSRC3</plasmid>
    </source>
</reference>
<dbReference type="OrthoDB" id="2593410at2"/>
<dbReference type="InterPro" id="IPR029051">
    <property type="entry name" value="DUF4352"/>
</dbReference>
<proteinExistence type="predicted"/>
<keyword evidence="5" id="KW-0614">Plasmid</keyword>
<dbReference type="SUPFAM" id="SSF82185">
    <property type="entry name" value="Histone H3 K4-specific methyltransferase SET7/9 N-terminal domain"/>
    <property type="match status" value="1"/>
</dbReference>
<feature type="chain" id="PRO_5038475781" description="DUF4352 domain-containing protein" evidence="3">
    <location>
        <begin position="21"/>
        <end position="276"/>
    </location>
</feature>
<evidence type="ECO:0000256" key="1">
    <source>
        <dbReference type="ARBA" id="ARBA00022729"/>
    </source>
</evidence>
<feature type="signal peptide" evidence="3">
    <location>
        <begin position="1"/>
        <end position="20"/>
    </location>
</feature>
<dbReference type="PATRIC" id="fig|927704.6.peg.3332"/>
<dbReference type="AlphaFoldDB" id="I0GWF6"/>
<sequence>MSLKNTLATMVSIAAIFALVGCGGPKTVQNQQVTLSLTYGDRAGVYTGEVNEQNIPNGKGKFETKNSAGQTWVYEGTFKDGHFDGQGKTTWQGINQSEEGTYSNDRLNGQGKRTFSVNGKPETYEGNFVSGIPMKAETVGLNTDVSYADWTYKVTAVKTQKSAGNKQASGQFLILTMDTQNNGQQTRQPGSGNFYVLADTSNGRIYKMDNDAPAQIRITTKNFNNPWYLSDVNPGNKANGILIVFDIPDDVNVNNLVLIPNQSQTKGDVTPIKLQM</sequence>
<feature type="domain" description="DUF4352" evidence="4">
    <location>
        <begin position="140"/>
        <end position="257"/>
    </location>
</feature>
<dbReference type="Proteomes" id="UP000007887">
    <property type="component" value="Plasmid pSRC3"/>
</dbReference>
<evidence type="ECO:0000259" key="4">
    <source>
        <dbReference type="Pfam" id="PF11611"/>
    </source>
</evidence>
<dbReference type="HOGENOM" id="CLU_1007933_0_0_9"/>
<dbReference type="RefSeq" id="WP_014426111.1">
    <property type="nucleotide sequence ID" value="NC_017073.1"/>
</dbReference>
<accession>I0GWF6</accession>
<evidence type="ECO:0000313" key="6">
    <source>
        <dbReference type="Proteomes" id="UP000007887"/>
    </source>
</evidence>
<dbReference type="Pfam" id="PF11611">
    <property type="entry name" value="DUF4352"/>
    <property type="match status" value="1"/>
</dbReference>
<geneLocation type="plasmid" evidence="5 6">
    <name>pSRC3</name>
</geneLocation>
<name>I0GWF6_SELRL</name>
<dbReference type="InterPro" id="IPR003409">
    <property type="entry name" value="MORN"/>
</dbReference>
<gene>
    <name evidence="5" type="ordered locus">SELR_pSRC300200</name>
</gene>
<dbReference type="InterPro" id="IPR029050">
    <property type="entry name" value="Immunoprotect_excell_Ig-like"/>
</dbReference>